<accession>A0A1H1UM74</accession>
<dbReference type="InterPro" id="IPR011701">
    <property type="entry name" value="MFS"/>
</dbReference>
<evidence type="ECO:0000256" key="4">
    <source>
        <dbReference type="SAM" id="MobiDB-lite"/>
    </source>
</evidence>
<feature type="transmembrane region" description="Helical" evidence="5">
    <location>
        <begin position="342"/>
        <end position="363"/>
    </location>
</feature>
<dbReference type="RefSeq" id="WP_090205307.1">
    <property type="nucleotide sequence ID" value="NZ_LT629777.1"/>
</dbReference>
<feature type="transmembrane region" description="Helical" evidence="5">
    <location>
        <begin position="144"/>
        <end position="165"/>
    </location>
</feature>
<dbReference type="AlphaFoldDB" id="A0A1H1UM74"/>
<dbReference type="Pfam" id="PF07690">
    <property type="entry name" value="MFS_1"/>
    <property type="match status" value="1"/>
</dbReference>
<gene>
    <name evidence="6" type="ORF">SAMN05216598_2558</name>
</gene>
<feature type="transmembrane region" description="Helical" evidence="5">
    <location>
        <begin position="52"/>
        <end position="70"/>
    </location>
</feature>
<dbReference type="NCBIfam" id="TIGR00896">
    <property type="entry name" value="CynX"/>
    <property type="match status" value="1"/>
</dbReference>
<evidence type="ECO:0000256" key="1">
    <source>
        <dbReference type="ARBA" id="ARBA00022692"/>
    </source>
</evidence>
<dbReference type="GeneID" id="300207533"/>
<dbReference type="Gene3D" id="1.20.1250.20">
    <property type="entry name" value="MFS general substrate transporter like domains"/>
    <property type="match status" value="2"/>
</dbReference>
<dbReference type="PANTHER" id="PTHR23523">
    <property type="match status" value="1"/>
</dbReference>
<evidence type="ECO:0000256" key="2">
    <source>
        <dbReference type="ARBA" id="ARBA00022989"/>
    </source>
</evidence>
<feature type="transmembrane region" description="Helical" evidence="5">
    <location>
        <begin position="90"/>
        <end position="108"/>
    </location>
</feature>
<feature type="transmembrane region" description="Helical" evidence="5">
    <location>
        <begin position="210"/>
        <end position="228"/>
    </location>
</feature>
<dbReference type="InterPro" id="IPR004747">
    <property type="entry name" value="CynX-like"/>
</dbReference>
<feature type="transmembrane region" description="Helical" evidence="5">
    <location>
        <begin position="315"/>
        <end position="336"/>
    </location>
</feature>
<feature type="transmembrane region" description="Helical" evidence="5">
    <location>
        <begin position="370"/>
        <end position="393"/>
    </location>
</feature>
<evidence type="ECO:0000313" key="6">
    <source>
        <dbReference type="EMBL" id="SDS72919.1"/>
    </source>
</evidence>
<evidence type="ECO:0000256" key="3">
    <source>
        <dbReference type="ARBA" id="ARBA00023136"/>
    </source>
</evidence>
<keyword evidence="1 5" id="KW-0812">Transmembrane</keyword>
<dbReference type="CDD" id="cd17339">
    <property type="entry name" value="MFS_NIMT_CynX_like"/>
    <property type="match status" value="1"/>
</dbReference>
<keyword evidence="2 5" id="KW-1133">Transmembrane helix</keyword>
<dbReference type="InterPro" id="IPR036259">
    <property type="entry name" value="MFS_trans_sf"/>
</dbReference>
<feature type="region of interest" description="Disordered" evidence="4">
    <location>
        <begin position="1"/>
        <end position="27"/>
    </location>
</feature>
<evidence type="ECO:0000313" key="7">
    <source>
        <dbReference type="Proteomes" id="UP000199524"/>
    </source>
</evidence>
<feature type="transmembrane region" description="Helical" evidence="5">
    <location>
        <begin position="177"/>
        <end position="198"/>
    </location>
</feature>
<dbReference type="GO" id="GO:0016020">
    <property type="term" value="C:membrane"/>
    <property type="evidence" value="ECO:0007669"/>
    <property type="project" value="InterPro"/>
</dbReference>
<feature type="compositionally biased region" description="Polar residues" evidence="4">
    <location>
        <begin position="1"/>
        <end position="23"/>
    </location>
</feature>
<feature type="transmembrane region" description="Helical" evidence="5">
    <location>
        <begin position="405"/>
        <end position="429"/>
    </location>
</feature>
<proteinExistence type="predicted"/>
<keyword evidence="7" id="KW-1185">Reference proteome</keyword>
<dbReference type="PANTHER" id="PTHR23523:SF2">
    <property type="entry name" value="2-NITROIMIDAZOLE TRANSPORTER"/>
    <property type="match status" value="1"/>
</dbReference>
<sequence length="437" mass="45497">MNLESETTMPRSTSEASASTPTRPNDLEPLLIDAEADDAIVQQAQPVLHRPWLLLLGLVLVALNLRPALSSMAPMLSEVSRSLGLSAAKAGLLTTLPVLCLGLFAPLAPLLARRFGSERVVLGILLTLAGGMILRSSLGEFGLFAGSILAGASIGVIGVLLPGIVKRDFAKHAGAMTGVYTMALCMGAAMAAGSTVPLSQHFGNSWAMGLGFWVVPALVAALVWLPQVGSRQGAHQAAYRVRGLLRDPLAWQVTLYMGLQSSLAYIVFGWLPSVLIGRGLTPTQAGIVLSGSILVQLASSLAAPWLATRGKDQRLAILVVMLLTLGGLFGCLYAPIEGLWGWAILLGLGQGGTFSLALTLIVLRSRDAHVAANLSSMAQGIGYTLASMGPFAVGLVHDLTGGWQALGWIFAVIGLGAIIAGLGAGRALYVQVSSEKR</sequence>
<name>A0A1H1UM74_9PSED</name>
<evidence type="ECO:0000256" key="5">
    <source>
        <dbReference type="SAM" id="Phobius"/>
    </source>
</evidence>
<dbReference type="InterPro" id="IPR052524">
    <property type="entry name" value="MFS_Cyanate_Porter"/>
</dbReference>
<feature type="transmembrane region" description="Helical" evidence="5">
    <location>
        <begin position="120"/>
        <end position="138"/>
    </location>
</feature>
<dbReference type="GO" id="GO:0022857">
    <property type="term" value="F:transmembrane transporter activity"/>
    <property type="evidence" value="ECO:0007669"/>
    <property type="project" value="InterPro"/>
</dbReference>
<dbReference type="SUPFAM" id="SSF103473">
    <property type="entry name" value="MFS general substrate transporter"/>
    <property type="match status" value="1"/>
</dbReference>
<reference evidence="7" key="1">
    <citation type="submission" date="2016-10" db="EMBL/GenBank/DDBJ databases">
        <authorList>
            <person name="Varghese N."/>
            <person name="Submissions S."/>
        </authorList>
    </citation>
    <scope>NUCLEOTIDE SEQUENCE [LARGE SCALE GENOMIC DNA]</scope>
    <source>
        <strain evidence="7">ATCC 23835</strain>
    </source>
</reference>
<dbReference type="EMBL" id="LT629777">
    <property type="protein sequence ID" value="SDS72919.1"/>
    <property type="molecule type" value="Genomic_DNA"/>
</dbReference>
<dbReference type="Proteomes" id="UP000199524">
    <property type="component" value="Chromosome I"/>
</dbReference>
<protein>
    <submittedName>
        <fullName evidence="6">MFS transporter, CP family, cyanate transporter</fullName>
    </submittedName>
</protein>
<feature type="transmembrane region" description="Helical" evidence="5">
    <location>
        <begin position="283"/>
        <end position="303"/>
    </location>
</feature>
<organism evidence="6 7">
    <name type="scientific">Pseudomonas asplenii</name>
    <dbReference type="NCBI Taxonomy" id="53407"/>
    <lineage>
        <taxon>Bacteria</taxon>
        <taxon>Pseudomonadati</taxon>
        <taxon>Pseudomonadota</taxon>
        <taxon>Gammaproteobacteria</taxon>
        <taxon>Pseudomonadales</taxon>
        <taxon>Pseudomonadaceae</taxon>
        <taxon>Pseudomonas</taxon>
    </lineage>
</organism>
<feature type="transmembrane region" description="Helical" evidence="5">
    <location>
        <begin position="249"/>
        <end position="271"/>
    </location>
</feature>
<keyword evidence="3 5" id="KW-0472">Membrane</keyword>